<keyword evidence="7 8" id="KW-0472">Membrane</keyword>
<evidence type="ECO:0000256" key="8">
    <source>
        <dbReference type="SAM" id="Phobius"/>
    </source>
</evidence>
<dbReference type="RefSeq" id="WP_377802093.1">
    <property type="nucleotide sequence ID" value="NZ_JBHLZA010000025.1"/>
</dbReference>
<dbReference type="InterPro" id="IPR038770">
    <property type="entry name" value="Na+/solute_symporter_sf"/>
</dbReference>
<evidence type="ECO:0000256" key="2">
    <source>
        <dbReference type="ARBA" id="ARBA00010145"/>
    </source>
</evidence>
<reference evidence="9 10" key="1">
    <citation type="submission" date="2020-08" db="EMBL/GenBank/DDBJ databases">
        <title>Genomic Encyclopedia of Type Strains, Phase IV (KMG-IV): sequencing the most valuable type-strain genomes for metagenomic binning, comparative biology and taxonomic classification.</title>
        <authorList>
            <person name="Goeker M."/>
        </authorList>
    </citation>
    <scope>NUCLEOTIDE SEQUENCE [LARGE SCALE GENOMIC DNA]</scope>
    <source>
        <strain evidence="9 10">DSM 5391</strain>
    </source>
</reference>
<feature type="transmembrane region" description="Helical" evidence="8">
    <location>
        <begin position="147"/>
        <end position="169"/>
    </location>
</feature>
<feature type="transmembrane region" description="Helical" evidence="8">
    <location>
        <begin position="219"/>
        <end position="236"/>
    </location>
</feature>
<sequence>METSWNTIIDVRKKEFEAMQQMTTLIENLWVFLIIIIIGYFIGAKKYVRSGFKNDLTFVLLKVTLPLMVVDAVVQPYNGELFKKGIMTLVLTSAGFFVCFVIGFIFMILFKVESGKQGIWLLGSTFSNLGYMGFPVINAMYGSDGLFLATFANIAYSLFFFSAGVIVIAGDKKNFKFNWKAVFLNNVMIGLYIALFLFFTQIPLPGFVQGTVSMLGDMTGPLSMFIIGLTLSEYPLKELFNNRTQYQISFVRLIAAPLVIVLLLKLFPSDGNELMIAVLAILLAMPIAGNTTLMATEYGGDEEFAAKSTILSSILCIATTPLIFLMI</sequence>
<comment type="caution">
    <text evidence="9">The sequence shown here is derived from an EMBL/GenBank/DDBJ whole genome shotgun (WGS) entry which is preliminary data.</text>
</comment>
<keyword evidence="5 8" id="KW-0812">Transmembrane</keyword>
<keyword evidence="4" id="KW-1003">Cell membrane</keyword>
<dbReference type="InterPro" id="IPR004776">
    <property type="entry name" value="Mem_transp_PIN-like"/>
</dbReference>
<feature type="transmembrane region" description="Helical" evidence="8">
    <location>
        <begin position="86"/>
        <end position="110"/>
    </location>
</feature>
<comment type="subcellular location">
    <subcellularLocation>
        <location evidence="1">Cell membrane</location>
        <topology evidence="1">Multi-pass membrane protein</topology>
    </subcellularLocation>
</comment>
<proteinExistence type="inferred from homology"/>
<evidence type="ECO:0000256" key="4">
    <source>
        <dbReference type="ARBA" id="ARBA00022475"/>
    </source>
</evidence>
<evidence type="ECO:0000313" key="10">
    <source>
        <dbReference type="Proteomes" id="UP000531594"/>
    </source>
</evidence>
<feature type="transmembrane region" description="Helical" evidence="8">
    <location>
        <begin position="181"/>
        <end position="199"/>
    </location>
</feature>
<protein>
    <recommendedName>
        <fullName evidence="11">AEC family transporter</fullName>
    </recommendedName>
</protein>
<evidence type="ECO:0008006" key="11">
    <source>
        <dbReference type="Google" id="ProtNLM"/>
    </source>
</evidence>
<evidence type="ECO:0000256" key="6">
    <source>
        <dbReference type="ARBA" id="ARBA00022989"/>
    </source>
</evidence>
<dbReference type="GO" id="GO:0005886">
    <property type="term" value="C:plasma membrane"/>
    <property type="evidence" value="ECO:0007669"/>
    <property type="project" value="UniProtKB-SubCell"/>
</dbReference>
<dbReference type="EMBL" id="JACHGK010000017">
    <property type="protein sequence ID" value="MBB6447124.1"/>
    <property type="molecule type" value="Genomic_DNA"/>
</dbReference>
<feature type="transmembrane region" description="Helical" evidence="8">
    <location>
        <begin position="308"/>
        <end position="326"/>
    </location>
</feature>
<feature type="transmembrane region" description="Helical" evidence="8">
    <location>
        <begin position="119"/>
        <end position="141"/>
    </location>
</feature>
<dbReference type="GO" id="GO:0055085">
    <property type="term" value="P:transmembrane transport"/>
    <property type="evidence" value="ECO:0007669"/>
    <property type="project" value="InterPro"/>
</dbReference>
<dbReference type="Pfam" id="PF03547">
    <property type="entry name" value="Mem_trans"/>
    <property type="match status" value="1"/>
</dbReference>
<gene>
    <name evidence="9" type="ORF">HNR53_003803</name>
</gene>
<accession>A0A7X0HUH2</accession>
<feature type="transmembrane region" description="Helical" evidence="8">
    <location>
        <begin position="25"/>
        <end position="44"/>
    </location>
</feature>
<evidence type="ECO:0000256" key="7">
    <source>
        <dbReference type="ARBA" id="ARBA00023136"/>
    </source>
</evidence>
<keyword evidence="3" id="KW-0813">Transport</keyword>
<keyword evidence="6 8" id="KW-1133">Transmembrane helix</keyword>
<evidence type="ECO:0000256" key="5">
    <source>
        <dbReference type="ARBA" id="ARBA00022692"/>
    </source>
</evidence>
<feature type="transmembrane region" description="Helical" evidence="8">
    <location>
        <begin position="248"/>
        <end position="268"/>
    </location>
</feature>
<comment type="similarity">
    <text evidence="2">Belongs to the auxin efflux carrier (TC 2.A.69) family.</text>
</comment>
<evidence type="ECO:0000256" key="1">
    <source>
        <dbReference type="ARBA" id="ARBA00004651"/>
    </source>
</evidence>
<evidence type="ECO:0000313" key="9">
    <source>
        <dbReference type="EMBL" id="MBB6447124.1"/>
    </source>
</evidence>
<dbReference type="Proteomes" id="UP000531594">
    <property type="component" value="Unassembled WGS sequence"/>
</dbReference>
<dbReference type="PANTHER" id="PTHR36838">
    <property type="entry name" value="AUXIN EFFLUX CARRIER FAMILY PROTEIN"/>
    <property type="match status" value="1"/>
</dbReference>
<dbReference type="PANTHER" id="PTHR36838:SF1">
    <property type="entry name" value="SLR1864 PROTEIN"/>
    <property type="match status" value="1"/>
</dbReference>
<dbReference type="AlphaFoldDB" id="A0A7X0HUH2"/>
<dbReference type="Gene3D" id="1.20.1530.20">
    <property type="match status" value="1"/>
</dbReference>
<evidence type="ECO:0000256" key="3">
    <source>
        <dbReference type="ARBA" id="ARBA00022448"/>
    </source>
</evidence>
<feature type="transmembrane region" description="Helical" evidence="8">
    <location>
        <begin position="56"/>
        <end position="74"/>
    </location>
</feature>
<name>A0A7X0HUH2_9BACI</name>
<organism evidence="9 10">
    <name type="scientific">Bacillus benzoevorans</name>
    <dbReference type="NCBI Taxonomy" id="1456"/>
    <lineage>
        <taxon>Bacteria</taxon>
        <taxon>Bacillati</taxon>
        <taxon>Bacillota</taxon>
        <taxon>Bacilli</taxon>
        <taxon>Bacillales</taxon>
        <taxon>Bacillaceae</taxon>
        <taxon>Bacillus</taxon>
    </lineage>
</organism>
<keyword evidence="10" id="KW-1185">Reference proteome</keyword>
<feature type="transmembrane region" description="Helical" evidence="8">
    <location>
        <begin position="274"/>
        <end position="296"/>
    </location>
</feature>